<evidence type="ECO:0000313" key="3">
    <source>
        <dbReference type="Proteomes" id="UP000183174"/>
    </source>
</evidence>
<accession>A0A1C3XFS0</accession>
<dbReference type="RefSeq" id="WP_141697717.1">
    <property type="nucleotide sequence ID" value="NZ_FMAE01000015.1"/>
</dbReference>
<organism evidence="2 3">
    <name type="scientific">Bradyrhizobium yuanmingense</name>
    <dbReference type="NCBI Taxonomy" id="108015"/>
    <lineage>
        <taxon>Bacteria</taxon>
        <taxon>Pseudomonadati</taxon>
        <taxon>Pseudomonadota</taxon>
        <taxon>Alphaproteobacteria</taxon>
        <taxon>Hyphomicrobiales</taxon>
        <taxon>Nitrobacteraceae</taxon>
        <taxon>Bradyrhizobium</taxon>
    </lineage>
</organism>
<proteinExistence type="predicted"/>
<gene>
    <name evidence="2" type="ORF">GA0061099_101524</name>
</gene>
<dbReference type="AlphaFoldDB" id="A0A1C3XFS0"/>
<sequence length="115" mass="12199">MVRSTLQKPTSPSSNTPAAAPRSIAVHPLTGHVGADIGGVNLKEPLHPLVLEELKAALCIQFSAASSLAAKVAGIDAEVVYLFRWTAGTRLATRNTCSVAILVLRHTRRVFDITS</sequence>
<protein>
    <submittedName>
        <fullName evidence="2">Uncharacterized protein</fullName>
    </submittedName>
</protein>
<dbReference type="Proteomes" id="UP000183174">
    <property type="component" value="Unassembled WGS sequence"/>
</dbReference>
<dbReference type="EMBL" id="FMAE01000015">
    <property type="protein sequence ID" value="SCB51122.1"/>
    <property type="molecule type" value="Genomic_DNA"/>
</dbReference>
<feature type="compositionally biased region" description="Polar residues" evidence="1">
    <location>
        <begin position="1"/>
        <end position="17"/>
    </location>
</feature>
<reference evidence="2 3" key="1">
    <citation type="submission" date="2016-08" db="EMBL/GenBank/DDBJ databases">
        <authorList>
            <person name="Seilhamer J.J."/>
        </authorList>
    </citation>
    <scope>NUCLEOTIDE SEQUENCE [LARGE SCALE GENOMIC DNA]</scope>
    <source>
        <strain evidence="2 3">CCBAU 10071</strain>
    </source>
</reference>
<evidence type="ECO:0000256" key="1">
    <source>
        <dbReference type="SAM" id="MobiDB-lite"/>
    </source>
</evidence>
<evidence type="ECO:0000313" key="2">
    <source>
        <dbReference type="EMBL" id="SCB51122.1"/>
    </source>
</evidence>
<feature type="region of interest" description="Disordered" evidence="1">
    <location>
        <begin position="1"/>
        <end position="21"/>
    </location>
</feature>
<name>A0A1C3XFS0_9BRAD</name>